<dbReference type="Proteomes" id="UP000297496">
    <property type="component" value="Unassembled WGS sequence"/>
</dbReference>
<organism evidence="2 3">
    <name type="scientific">Nocardioides eburneiflavus</name>
    <dbReference type="NCBI Taxonomy" id="2518372"/>
    <lineage>
        <taxon>Bacteria</taxon>
        <taxon>Bacillati</taxon>
        <taxon>Actinomycetota</taxon>
        <taxon>Actinomycetes</taxon>
        <taxon>Propionibacteriales</taxon>
        <taxon>Nocardioidaceae</taxon>
        <taxon>Nocardioides</taxon>
    </lineage>
</organism>
<accession>A0A4Z1CG37</accession>
<name>A0A4Z1CG37_9ACTN</name>
<dbReference type="Pfam" id="PF21880">
    <property type="entry name" value="DUF6916"/>
    <property type="match status" value="1"/>
</dbReference>
<reference evidence="2 3" key="1">
    <citation type="submission" date="2019-04" db="EMBL/GenBank/DDBJ databases">
        <title>Three New Species of Nocardioides, Nocardioides euryhalodurans sp. nov., Nocardioides seonyuensis sp. nov. and Nocardioides eburneoflavus sp. nov. Isolated from Soil.</title>
        <authorList>
            <person name="Roh S.G."/>
            <person name="Lee C."/>
            <person name="Kim M.-K."/>
            <person name="Kim S.B."/>
        </authorList>
    </citation>
    <scope>NUCLEOTIDE SEQUENCE [LARGE SCALE GENOMIC DNA]</scope>
    <source>
        <strain evidence="2 3">MMS17-SY213</strain>
    </source>
</reference>
<dbReference type="EMBL" id="SRRO01000001">
    <property type="protein sequence ID" value="TGN64137.1"/>
    <property type="molecule type" value="Genomic_DNA"/>
</dbReference>
<evidence type="ECO:0000313" key="2">
    <source>
        <dbReference type="EMBL" id="TGN64137.1"/>
    </source>
</evidence>
<protein>
    <recommendedName>
        <fullName evidence="1">DUF6916 domain-containing protein</fullName>
    </recommendedName>
</protein>
<dbReference type="AlphaFoldDB" id="A0A4Z1CG37"/>
<dbReference type="InterPro" id="IPR054209">
    <property type="entry name" value="DUF6916"/>
</dbReference>
<proteinExistence type="predicted"/>
<feature type="domain" description="DUF6916" evidence="1">
    <location>
        <begin position="7"/>
        <end position="103"/>
    </location>
</feature>
<evidence type="ECO:0000259" key="1">
    <source>
        <dbReference type="Pfam" id="PF21880"/>
    </source>
</evidence>
<sequence>MTRIEWLTHEHFAPLVGQDMAVDAGARGTVTMRLVEATVGTQPGGPGPEGQQRLQFSLVLLGPGGQVLPQGTYAVTHEAVGEQHLFLVPLGRDDAGVRYEAAFA</sequence>
<dbReference type="OrthoDB" id="8926597at2"/>
<comment type="caution">
    <text evidence="2">The sequence shown here is derived from an EMBL/GenBank/DDBJ whole genome shotgun (WGS) entry which is preliminary data.</text>
</comment>
<gene>
    <name evidence="2" type="ORF">EXE59_09375</name>
</gene>
<evidence type="ECO:0000313" key="3">
    <source>
        <dbReference type="Proteomes" id="UP000297496"/>
    </source>
</evidence>
<keyword evidence="3" id="KW-1185">Reference proteome</keyword>
<dbReference type="RefSeq" id="WP_135838667.1">
    <property type="nucleotide sequence ID" value="NZ_SRRO01000001.1"/>
</dbReference>